<dbReference type="Proteomes" id="UP000315095">
    <property type="component" value="Unassembled WGS sequence"/>
</dbReference>
<reference evidence="2" key="1">
    <citation type="submission" date="2017-01" db="EMBL/GenBank/DDBJ databases">
        <title>Komagataeibacter sp. MSKU9 whole genome sequencing project.</title>
        <authorList>
            <person name="Matsutani M."/>
            <person name="Naloka K."/>
            <person name="Theeragool G."/>
            <person name="Yakushi T."/>
            <person name="Matsushita K."/>
        </authorList>
    </citation>
    <scope>NUCLEOTIDE SEQUENCE [LARGE SCALE GENOMIC DNA]</scope>
    <source>
        <strain evidence="2">MSKU9</strain>
    </source>
</reference>
<dbReference type="AlphaFoldDB" id="A0A4P5NR71"/>
<keyword evidence="2" id="KW-1185">Reference proteome</keyword>
<evidence type="ECO:0000313" key="1">
    <source>
        <dbReference type="EMBL" id="GCE84188.1"/>
    </source>
</evidence>
<accession>A0A4P5NR71</accession>
<sequence length="194" mass="21120">MADLDVRGRLRECAIAMATEAAAGSVLRWLTEHHDAVVATRPRGGSWKPVIAIMREDGLNISADHSGLRKVRKLWVQVQASRKKHAGEQIAPVEADPPVHNTHPSRLPQDWKPDLIDDGQKNLPHLPDASTVPAPIVPAEKSAQVASLPTTVAGCSGSETTGEKSFPIGRARAEAIKRDLLARLKRKEPGFHRE</sequence>
<evidence type="ECO:0000313" key="2">
    <source>
        <dbReference type="Proteomes" id="UP000315095"/>
    </source>
</evidence>
<comment type="caution">
    <text evidence="1">The sequence shown here is derived from an EMBL/GenBank/DDBJ whole genome shotgun (WGS) entry which is preliminary data.</text>
</comment>
<proteinExistence type="predicted"/>
<name>A0A4P5NR71_9PROT</name>
<gene>
    <name evidence="1" type="ORF">MSKU9_2329</name>
</gene>
<dbReference type="EMBL" id="BDLU01000053">
    <property type="protein sequence ID" value="GCE84188.1"/>
    <property type="molecule type" value="Genomic_DNA"/>
</dbReference>
<dbReference type="RefSeq" id="WP_162853815.1">
    <property type="nucleotide sequence ID" value="NZ_BDLU01000053.1"/>
</dbReference>
<protein>
    <submittedName>
        <fullName evidence="1">Uncharacterized protein</fullName>
    </submittedName>
</protein>
<organism evidence="1 2">
    <name type="scientific">Komagataeibacter diospyri</name>
    <dbReference type="NCBI Taxonomy" id="1932662"/>
    <lineage>
        <taxon>Bacteria</taxon>
        <taxon>Pseudomonadati</taxon>
        <taxon>Pseudomonadota</taxon>
        <taxon>Alphaproteobacteria</taxon>
        <taxon>Acetobacterales</taxon>
        <taxon>Acetobacteraceae</taxon>
        <taxon>Komagataeibacter</taxon>
    </lineage>
</organism>